<comment type="similarity">
    <text evidence="1">Belongs to the TRIAP1/MDM35 family.</text>
</comment>
<dbReference type="InterPro" id="IPR007918">
    <property type="entry name" value="MDM35_apoptosis"/>
</dbReference>
<reference evidence="5" key="1">
    <citation type="submission" date="2025-08" db="UniProtKB">
        <authorList>
            <consortium name="RefSeq"/>
        </authorList>
    </citation>
    <scope>IDENTIFICATION</scope>
    <source>
        <tissue evidence="5">Sperm</tissue>
    </source>
</reference>
<dbReference type="CTD" id="51499"/>
<accession>A0AAJ7UGR8</accession>
<dbReference type="KEGG" id="pmrn:116957449"/>
<dbReference type="GO" id="GO:0005634">
    <property type="term" value="C:nucleus"/>
    <property type="evidence" value="ECO:0007669"/>
    <property type="project" value="TreeGrafter"/>
</dbReference>
<evidence type="ECO:0000256" key="2">
    <source>
        <dbReference type="ARBA" id="ARBA00023157"/>
    </source>
</evidence>
<dbReference type="PROSITE" id="PS51808">
    <property type="entry name" value="CHCH"/>
    <property type="match status" value="1"/>
</dbReference>
<keyword evidence="4" id="KW-1185">Reference proteome</keyword>
<dbReference type="PANTHER" id="PTHR46403:SF1">
    <property type="entry name" value="TP53-REGULATED INHIBITOR OF APOPTOSIS 1"/>
    <property type="match status" value="1"/>
</dbReference>
<keyword evidence="2" id="KW-1015">Disulfide bond</keyword>
<sequence>MDSIGEGCTELKRAYDRCFNSWFSERFLKGEHRSGADPCAEIFKGYQTCLKKAIKEQNIPLDGLEFMAGDEESNDSSKS</sequence>
<dbReference type="GO" id="GO:1990050">
    <property type="term" value="F:phosphatidic acid transfer activity"/>
    <property type="evidence" value="ECO:0007669"/>
    <property type="project" value="TreeGrafter"/>
</dbReference>
<name>A0AAJ7UGR8_PETMA</name>
<evidence type="ECO:0000256" key="1">
    <source>
        <dbReference type="ARBA" id="ARBA00006196"/>
    </source>
</evidence>
<organism evidence="4 5">
    <name type="scientific">Petromyzon marinus</name>
    <name type="common">Sea lamprey</name>
    <dbReference type="NCBI Taxonomy" id="7757"/>
    <lineage>
        <taxon>Eukaryota</taxon>
        <taxon>Metazoa</taxon>
        <taxon>Chordata</taxon>
        <taxon>Craniata</taxon>
        <taxon>Vertebrata</taxon>
        <taxon>Cyclostomata</taxon>
        <taxon>Hyperoartia</taxon>
        <taxon>Petromyzontiformes</taxon>
        <taxon>Petromyzontidae</taxon>
        <taxon>Petromyzon</taxon>
    </lineage>
</organism>
<dbReference type="PANTHER" id="PTHR46403">
    <property type="entry name" value="TP53-REGULATED INHIBITOR OF APOPTOSIS 1"/>
    <property type="match status" value="1"/>
</dbReference>
<dbReference type="Pfam" id="PF05254">
    <property type="entry name" value="UPF0203"/>
    <property type="match status" value="1"/>
</dbReference>
<dbReference type="GO" id="GO:0005829">
    <property type="term" value="C:cytosol"/>
    <property type="evidence" value="ECO:0007669"/>
    <property type="project" value="TreeGrafter"/>
</dbReference>
<evidence type="ECO:0000313" key="4">
    <source>
        <dbReference type="Proteomes" id="UP001318040"/>
    </source>
</evidence>
<proteinExistence type="inferred from homology"/>
<dbReference type="AlphaFoldDB" id="A0AAJ7UGR8"/>
<gene>
    <name evidence="5" type="primary">TRIAP1</name>
</gene>
<evidence type="ECO:0000313" key="5">
    <source>
        <dbReference type="RefSeq" id="XP_032835484.1"/>
    </source>
</evidence>
<protein>
    <submittedName>
        <fullName evidence="5">TP53-regulated inhibitor of apoptosis 1</fullName>
    </submittedName>
</protein>
<comment type="catalytic activity">
    <reaction evidence="3">
        <text>a 1,2-diacyl-sn-glycero-3-phosphate(in) = a 1,2-diacyl-sn-glycero-3-phosphate(out)</text>
        <dbReference type="Rhea" id="RHEA:36435"/>
        <dbReference type="ChEBI" id="CHEBI:58608"/>
    </reaction>
</comment>
<dbReference type="Proteomes" id="UP001318040">
    <property type="component" value="Chromosome 74"/>
</dbReference>
<dbReference type="RefSeq" id="XP_032835484.1">
    <property type="nucleotide sequence ID" value="XM_032979593.1"/>
</dbReference>
<evidence type="ECO:0000256" key="3">
    <source>
        <dbReference type="ARBA" id="ARBA00023706"/>
    </source>
</evidence>
<dbReference type="GO" id="GO:0045332">
    <property type="term" value="P:phospholipid translocation"/>
    <property type="evidence" value="ECO:0007669"/>
    <property type="project" value="TreeGrafter"/>
</dbReference>
<dbReference type="GO" id="GO:0005758">
    <property type="term" value="C:mitochondrial intermembrane space"/>
    <property type="evidence" value="ECO:0007669"/>
    <property type="project" value="TreeGrafter"/>
</dbReference>